<feature type="domain" description="Zinc finger/thioredoxin putative" evidence="3">
    <location>
        <begin position="7"/>
        <end position="40"/>
    </location>
</feature>
<comment type="caution">
    <text evidence="4">The sequence shown here is derived from an EMBL/GenBank/DDBJ whole genome shotgun (WGS) entry which is preliminary data.</text>
</comment>
<dbReference type="InterPro" id="IPR011723">
    <property type="entry name" value="Znf/thioredoxin_put"/>
</dbReference>
<feature type="transmembrane region" description="Helical" evidence="2">
    <location>
        <begin position="314"/>
        <end position="338"/>
    </location>
</feature>
<reference evidence="4 5" key="1">
    <citation type="submission" date="2019-02" db="EMBL/GenBank/DDBJ databases">
        <title>Genomic Encyclopedia of Type Strains, Phase IV (KMG-IV): sequencing the most valuable type-strain genomes for metagenomic binning, comparative biology and taxonomic classification.</title>
        <authorList>
            <person name="Goeker M."/>
        </authorList>
    </citation>
    <scope>NUCLEOTIDE SEQUENCE [LARGE SCALE GENOMIC DNA]</scope>
    <source>
        <strain evidence="4 5">DSM 105135</strain>
    </source>
</reference>
<dbReference type="NCBIfam" id="TIGR02098">
    <property type="entry name" value="MJ0042_CXXC"/>
    <property type="match status" value="1"/>
</dbReference>
<organism evidence="4 5">
    <name type="scientific">Fluviicoccus keumensis</name>
    <dbReference type="NCBI Taxonomy" id="1435465"/>
    <lineage>
        <taxon>Bacteria</taxon>
        <taxon>Pseudomonadati</taxon>
        <taxon>Pseudomonadota</taxon>
        <taxon>Gammaproteobacteria</taxon>
        <taxon>Moraxellales</taxon>
        <taxon>Moraxellaceae</taxon>
        <taxon>Fluviicoccus</taxon>
    </lineage>
</organism>
<feature type="compositionally biased region" description="Pro residues" evidence="1">
    <location>
        <begin position="55"/>
        <end position="75"/>
    </location>
</feature>
<evidence type="ECO:0000313" key="4">
    <source>
        <dbReference type="EMBL" id="RZU36837.1"/>
    </source>
</evidence>
<dbReference type="Proteomes" id="UP000292423">
    <property type="component" value="Unassembled WGS sequence"/>
</dbReference>
<gene>
    <name evidence="4" type="ORF">EV700_3050</name>
</gene>
<feature type="compositionally biased region" description="Basic and acidic residues" evidence="1">
    <location>
        <begin position="264"/>
        <end position="277"/>
    </location>
</feature>
<name>A0A4Q7YHF2_9GAMM</name>
<proteinExistence type="predicted"/>
<dbReference type="InterPro" id="IPR021834">
    <property type="entry name" value="DUF3426"/>
</dbReference>
<evidence type="ECO:0000256" key="2">
    <source>
        <dbReference type="SAM" id="Phobius"/>
    </source>
</evidence>
<evidence type="ECO:0000313" key="5">
    <source>
        <dbReference type="Proteomes" id="UP000292423"/>
    </source>
</evidence>
<keyword evidence="2" id="KW-0472">Membrane</keyword>
<dbReference type="EMBL" id="SHKX01000016">
    <property type="protein sequence ID" value="RZU36837.1"/>
    <property type="molecule type" value="Genomic_DNA"/>
</dbReference>
<feature type="region of interest" description="Disordered" evidence="1">
    <location>
        <begin position="83"/>
        <end position="102"/>
    </location>
</feature>
<feature type="compositionally biased region" description="Low complexity" evidence="1">
    <location>
        <begin position="242"/>
        <end position="260"/>
    </location>
</feature>
<dbReference type="Pfam" id="PF11906">
    <property type="entry name" value="DUF3426"/>
    <property type="match status" value="1"/>
</dbReference>
<accession>A0A4Q7YHF2</accession>
<keyword evidence="2" id="KW-1133">Transmembrane helix</keyword>
<feature type="compositionally biased region" description="Basic and acidic residues" evidence="1">
    <location>
        <begin position="227"/>
        <end position="241"/>
    </location>
</feature>
<dbReference type="Pfam" id="PF13717">
    <property type="entry name" value="Zn_ribbon_4"/>
    <property type="match status" value="1"/>
</dbReference>
<keyword evidence="5" id="KW-1185">Reference proteome</keyword>
<keyword evidence="2" id="KW-0812">Transmembrane</keyword>
<feature type="region of interest" description="Disordered" evidence="1">
    <location>
        <begin position="112"/>
        <end position="153"/>
    </location>
</feature>
<feature type="region of interest" description="Disordered" evidence="1">
    <location>
        <begin position="209"/>
        <end position="288"/>
    </location>
</feature>
<feature type="compositionally biased region" description="Pro residues" evidence="1">
    <location>
        <begin position="135"/>
        <end position="147"/>
    </location>
</feature>
<dbReference type="OrthoDB" id="5294582at2"/>
<evidence type="ECO:0000256" key="1">
    <source>
        <dbReference type="SAM" id="MobiDB-lite"/>
    </source>
</evidence>
<dbReference type="AlphaFoldDB" id="A0A4Q7YHF2"/>
<feature type="region of interest" description="Disordered" evidence="1">
    <location>
        <begin position="50"/>
        <end position="75"/>
    </location>
</feature>
<sequence length="470" mass="51045">MSETKQTRCPFCNSVFNITDAQLAARGGHVRCGSCLQVFRADQNIVTGSAAAPSKPAPAKPAPAAPTPAPAKPVAPPIVAKTQSAVIKPEDQPIGQRAKKKKLEDDSWAFNLIGGKQEANGEQTDASGTEEAVPAAPPREPTPPPVSAPAAKTKKPLFDDELSDMLHEAWQEKPSEGHQLRGPGEVEKIKDAADDSWATALLSEIAEEEKKEQAKNYSMEVVTPGKKPKEPPRDLPRETPREAATPAVSATAAGASAQRTSTRRPNEKSESEDKSASDDDLLNFLNSNSAPTLSQTQASLPVEIHHHRHLSVNWSYYFTWSVLCILAAAALIAQYVYFNFDALAISADTRPRMVQLCDTFKCELPSPPDTKLLNINKLVVRKHPEVANALQADAILYNKASFTQPLPALKLVLLDKKGGIVAGRVFTPKEYLPSDFSNLRRIPPDTPIHVELALVKPDAPFFGYRMEPLL</sequence>
<dbReference type="RefSeq" id="WP_130415369.1">
    <property type="nucleotide sequence ID" value="NZ_SHKX01000016.1"/>
</dbReference>
<evidence type="ECO:0000259" key="3">
    <source>
        <dbReference type="Pfam" id="PF13717"/>
    </source>
</evidence>
<protein>
    <submittedName>
        <fullName evidence="4">Putative Zn finger-like uncharacterized protein</fullName>
    </submittedName>
</protein>